<dbReference type="SUPFAM" id="SSF46689">
    <property type="entry name" value="Homeodomain-like"/>
    <property type="match status" value="1"/>
</dbReference>
<dbReference type="InterPro" id="IPR018060">
    <property type="entry name" value="HTH_AraC"/>
</dbReference>
<dbReference type="Pfam" id="PF12833">
    <property type="entry name" value="HTH_18"/>
    <property type="match status" value="1"/>
</dbReference>
<gene>
    <name evidence="5" type="ORF">NLF92_05520</name>
</gene>
<dbReference type="InterPro" id="IPR009057">
    <property type="entry name" value="Homeodomain-like_sf"/>
</dbReference>
<comment type="caution">
    <text evidence="5">The sequence shown here is derived from an EMBL/GenBank/DDBJ whole genome shotgun (WGS) entry which is preliminary data.</text>
</comment>
<organism evidence="5 6">
    <name type="scientific">Opacimonas viscosa</name>
    <dbReference type="NCBI Taxonomy" id="2961944"/>
    <lineage>
        <taxon>Bacteria</taxon>
        <taxon>Pseudomonadati</taxon>
        <taxon>Pseudomonadota</taxon>
        <taxon>Gammaproteobacteria</taxon>
        <taxon>Alteromonadales</taxon>
        <taxon>Alteromonadaceae</taxon>
        <taxon>Opacimonas</taxon>
    </lineage>
</organism>
<dbReference type="Proteomes" id="UP001165413">
    <property type="component" value="Unassembled WGS sequence"/>
</dbReference>
<dbReference type="Pfam" id="PF12625">
    <property type="entry name" value="Arabinose_bd"/>
    <property type="match status" value="1"/>
</dbReference>
<dbReference type="InterPro" id="IPR032687">
    <property type="entry name" value="AraC-type_N"/>
</dbReference>
<dbReference type="GO" id="GO:0003700">
    <property type="term" value="F:DNA-binding transcription factor activity"/>
    <property type="evidence" value="ECO:0007669"/>
    <property type="project" value="InterPro"/>
</dbReference>
<proteinExistence type="predicted"/>
<dbReference type="RefSeq" id="WP_254099651.1">
    <property type="nucleotide sequence ID" value="NZ_JANATA010000007.1"/>
</dbReference>
<name>A0AA41X117_9ALTE</name>
<dbReference type="SMART" id="SM00342">
    <property type="entry name" value="HTH_ARAC"/>
    <property type="match status" value="1"/>
</dbReference>
<evidence type="ECO:0000256" key="1">
    <source>
        <dbReference type="ARBA" id="ARBA00023015"/>
    </source>
</evidence>
<dbReference type="PANTHER" id="PTHR47894:SF4">
    <property type="entry name" value="HTH-TYPE TRANSCRIPTIONAL REGULATOR GADX"/>
    <property type="match status" value="1"/>
</dbReference>
<evidence type="ECO:0000256" key="3">
    <source>
        <dbReference type="ARBA" id="ARBA00023163"/>
    </source>
</evidence>
<protein>
    <submittedName>
        <fullName evidence="5">Helix-turn-helix domain-containing protein</fullName>
    </submittedName>
</protein>
<dbReference type="EMBL" id="JANATA010000007">
    <property type="protein sequence ID" value="MCP3428401.1"/>
    <property type="molecule type" value="Genomic_DNA"/>
</dbReference>
<accession>A0AA41X117</accession>
<sequence length="340" mass="37999">MAHYISNRFLRSYQTLLRERGHEPSAVFATLGFSESMLSTKYHLIDIVDFGQLLEYTVKLRNAADIGHALAQAQDLTVLGSLVDKIALCANVGELLVIIEKHIHLIVPSLSMTVEHSEFKLSINLTSSIGVLNQSAVFQEYVVTLALQCLGQLLPNNIPVRSIYFQANECDFVSPQALQSYFATPVGFGKAVTQVNFPTQLAQQKIPKNTQWLTTSFNDSLAEEDLIEQVSELVGIGLANQTATLPHIARVLGKHPRKLQRDLAFYGVNFNTILQNVRMHYAYELICKTSHDLNTIALMLGYKHGSGLSAHIRKWFGASLVQLRKNERLHRFAKGIKKPT</sequence>
<reference evidence="5" key="1">
    <citation type="submission" date="2022-07" db="EMBL/GenBank/DDBJ databases">
        <title>Characterization of the Novel Bacterium Alteromonas immobilis LMIT006 and Alteromonas gregis LMIT007.</title>
        <authorList>
            <person name="Lin X."/>
        </authorList>
    </citation>
    <scope>NUCLEOTIDE SEQUENCE</scope>
    <source>
        <strain evidence="5">LMIT007</strain>
    </source>
</reference>
<keyword evidence="2" id="KW-0238">DNA-binding</keyword>
<dbReference type="Gene3D" id="1.10.10.60">
    <property type="entry name" value="Homeodomain-like"/>
    <property type="match status" value="1"/>
</dbReference>
<dbReference type="AlphaFoldDB" id="A0AA41X117"/>
<dbReference type="GO" id="GO:0005829">
    <property type="term" value="C:cytosol"/>
    <property type="evidence" value="ECO:0007669"/>
    <property type="project" value="TreeGrafter"/>
</dbReference>
<keyword evidence="1" id="KW-0805">Transcription regulation</keyword>
<evidence type="ECO:0000313" key="6">
    <source>
        <dbReference type="Proteomes" id="UP001165413"/>
    </source>
</evidence>
<dbReference type="PROSITE" id="PS01124">
    <property type="entry name" value="HTH_ARAC_FAMILY_2"/>
    <property type="match status" value="1"/>
</dbReference>
<dbReference type="PANTHER" id="PTHR47894">
    <property type="entry name" value="HTH-TYPE TRANSCRIPTIONAL REGULATOR GADX"/>
    <property type="match status" value="1"/>
</dbReference>
<keyword evidence="3" id="KW-0804">Transcription</keyword>
<keyword evidence="6" id="KW-1185">Reference proteome</keyword>
<evidence type="ECO:0000313" key="5">
    <source>
        <dbReference type="EMBL" id="MCP3428401.1"/>
    </source>
</evidence>
<feature type="domain" description="HTH araC/xylS-type" evidence="4">
    <location>
        <begin position="228"/>
        <end position="326"/>
    </location>
</feature>
<dbReference type="GO" id="GO:0000976">
    <property type="term" value="F:transcription cis-regulatory region binding"/>
    <property type="evidence" value="ECO:0007669"/>
    <property type="project" value="TreeGrafter"/>
</dbReference>
<evidence type="ECO:0000256" key="2">
    <source>
        <dbReference type="ARBA" id="ARBA00023125"/>
    </source>
</evidence>
<evidence type="ECO:0000259" key="4">
    <source>
        <dbReference type="PROSITE" id="PS01124"/>
    </source>
</evidence>